<dbReference type="PROSITE" id="PS50249">
    <property type="entry name" value="MPN"/>
    <property type="match status" value="1"/>
</dbReference>
<evidence type="ECO:0000256" key="1">
    <source>
        <dbReference type="ARBA" id="ARBA00010243"/>
    </source>
</evidence>
<protein>
    <submittedName>
        <fullName evidence="9">DNA repair protein radc</fullName>
    </submittedName>
</protein>
<evidence type="ECO:0000313" key="10">
    <source>
        <dbReference type="Proteomes" id="UP000005435"/>
    </source>
</evidence>
<dbReference type="NCBIfam" id="NF000642">
    <property type="entry name" value="PRK00024.1"/>
    <property type="match status" value="1"/>
</dbReference>
<dbReference type="InterPro" id="IPR037518">
    <property type="entry name" value="MPN"/>
</dbReference>
<dbReference type="EMBL" id="CP003065">
    <property type="protein sequence ID" value="AEV68416.1"/>
    <property type="molecule type" value="Genomic_DNA"/>
</dbReference>
<evidence type="ECO:0000256" key="4">
    <source>
        <dbReference type="ARBA" id="ARBA00022801"/>
    </source>
</evidence>
<dbReference type="KEGG" id="ccl:Clocl_1807"/>
<keyword evidence="6" id="KW-0482">Metalloprotease</keyword>
<evidence type="ECO:0000256" key="6">
    <source>
        <dbReference type="ARBA" id="ARBA00023049"/>
    </source>
</evidence>
<dbReference type="InterPro" id="IPR001405">
    <property type="entry name" value="UPF0758"/>
</dbReference>
<organism evidence="9 10">
    <name type="scientific">Acetivibrio clariflavus (strain DSM 19732 / NBRC 101661 / EBR45)</name>
    <name type="common">Clostridium clariflavum</name>
    <dbReference type="NCBI Taxonomy" id="720554"/>
    <lineage>
        <taxon>Bacteria</taxon>
        <taxon>Bacillati</taxon>
        <taxon>Bacillota</taxon>
        <taxon>Clostridia</taxon>
        <taxon>Eubacteriales</taxon>
        <taxon>Oscillospiraceae</taxon>
        <taxon>Acetivibrio</taxon>
    </lineage>
</organism>
<keyword evidence="2" id="KW-0645">Protease</keyword>
<accession>G8LU28</accession>
<dbReference type="GO" id="GO:0008237">
    <property type="term" value="F:metallopeptidase activity"/>
    <property type="evidence" value="ECO:0007669"/>
    <property type="project" value="UniProtKB-KW"/>
</dbReference>
<dbReference type="Pfam" id="PF04002">
    <property type="entry name" value="RadC"/>
    <property type="match status" value="1"/>
</dbReference>
<dbReference type="Gene3D" id="1.10.150.20">
    <property type="entry name" value="5' to 3' exonuclease, C-terminal subdomain"/>
    <property type="match status" value="1"/>
</dbReference>
<dbReference type="NCBIfam" id="TIGR00608">
    <property type="entry name" value="radc"/>
    <property type="match status" value="1"/>
</dbReference>
<dbReference type="AlphaFoldDB" id="G8LU28"/>
<dbReference type="GO" id="GO:0046872">
    <property type="term" value="F:metal ion binding"/>
    <property type="evidence" value="ECO:0007669"/>
    <property type="project" value="UniProtKB-KW"/>
</dbReference>
<comment type="similarity">
    <text evidence="1 7">Belongs to the UPF0758 family.</text>
</comment>
<dbReference type="HOGENOM" id="CLU_073529_0_0_9"/>
<keyword evidence="3" id="KW-0479">Metal-binding</keyword>
<keyword evidence="4" id="KW-0378">Hydrolase</keyword>
<keyword evidence="10" id="KW-1185">Reference proteome</keyword>
<evidence type="ECO:0000256" key="3">
    <source>
        <dbReference type="ARBA" id="ARBA00022723"/>
    </source>
</evidence>
<dbReference type="CDD" id="cd08071">
    <property type="entry name" value="MPN_DUF2466"/>
    <property type="match status" value="1"/>
</dbReference>
<keyword evidence="5" id="KW-0862">Zinc</keyword>
<sequence length="231" mass="26077">MHEGHRKRLKMRFLKEGLDSFEPHQVLELLLFYSIPRKDTNELAHKLLERYGSLSGVFDADIKDIVKIPGIGENTAFLLNLIPHLARRYHNDKWGPKPELNSSSKAGNYAISLFAGRNYEAFFIICLDAQNRVNYSELVHEGTINEAPVYPRLLVEAAIRHKANSVILAHNHPGGTLNPSRADMEATKTICTALESISIKVIDHIIVCGDKYYSFAENGKLEQLKLQNKNA</sequence>
<dbReference type="Gene3D" id="3.40.140.10">
    <property type="entry name" value="Cytidine Deaminase, domain 2"/>
    <property type="match status" value="1"/>
</dbReference>
<proteinExistence type="inferred from homology"/>
<evidence type="ECO:0000313" key="9">
    <source>
        <dbReference type="EMBL" id="AEV68416.1"/>
    </source>
</evidence>
<dbReference type="eggNOG" id="COG2003">
    <property type="taxonomic scope" value="Bacteria"/>
</dbReference>
<evidence type="ECO:0000256" key="7">
    <source>
        <dbReference type="RuleBase" id="RU003797"/>
    </source>
</evidence>
<gene>
    <name evidence="9" type="ordered locus">Clocl_1807</name>
</gene>
<dbReference type="PANTHER" id="PTHR30471:SF3">
    <property type="entry name" value="UPF0758 PROTEIN YEES-RELATED"/>
    <property type="match status" value="1"/>
</dbReference>
<dbReference type="PANTHER" id="PTHR30471">
    <property type="entry name" value="DNA REPAIR PROTEIN RADC"/>
    <property type="match status" value="1"/>
</dbReference>
<name>G8LU28_ACECE</name>
<evidence type="ECO:0000259" key="8">
    <source>
        <dbReference type="PROSITE" id="PS50249"/>
    </source>
</evidence>
<evidence type="ECO:0000256" key="5">
    <source>
        <dbReference type="ARBA" id="ARBA00022833"/>
    </source>
</evidence>
<feature type="domain" description="MPN" evidence="8">
    <location>
        <begin position="99"/>
        <end position="221"/>
    </location>
</feature>
<dbReference type="Proteomes" id="UP000005435">
    <property type="component" value="Chromosome"/>
</dbReference>
<reference evidence="10" key="1">
    <citation type="submission" date="2011-12" db="EMBL/GenBank/DDBJ databases">
        <title>Complete sequence of Clostridium clariflavum DSM 19732.</title>
        <authorList>
            <consortium name="US DOE Joint Genome Institute"/>
            <person name="Lucas S."/>
            <person name="Han J."/>
            <person name="Lapidus A."/>
            <person name="Cheng J.-F."/>
            <person name="Goodwin L."/>
            <person name="Pitluck S."/>
            <person name="Peters L."/>
            <person name="Teshima H."/>
            <person name="Detter J.C."/>
            <person name="Han C."/>
            <person name="Tapia R."/>
            <person name="Land M."/>
            <person name="Hauser L."/>
            <person name="Kyrpides N."/>
            <person name="Ivanova N."/>
            <person name="Pagani I."/>
            <person name="Kitzmiller T."/>
            <person name="Lynd L."/>
            <person name="Izquierdo J."/>
            <person name="Woyke T."/>
        </authorList>
    </citation>
    <scope>NUCLEOTIDE SEQUENCE [LARGE SCALE GENOMIC DNA]</scope>
    <source>
        <strain evidence="10">DSM 19732 / NBRC 101661 / EBR45</strain>
    </source>
</reference>
<dbReference type="InterPro" id="IPR010994">
    <property type="entry name" value="RuvA_2-like"/>
</dbReference>
<dbReference type="STRING" id="720554.Clocl_1807"/>
<dbReference type="GO" id="GO:0006508">
    <property type="term" value="P:proteolysis"/>
    <property type="evidence" value="ECO:0007669"/>
    <property type="project" value="UniProtKB-KW"/>
</dbReference>
<reference evidence="9 10" key="2">
    <citation type="journal article" date="2012" name="Stand. Genomic Sci.">
        <title>Complete Genome Sequence of Clostridium clariflavum DSM 19732.</title>
        <authorList>
            <person name="Izquierdo J.A."/>
            <person name="Goodwin L."/>
            <person name="Davenport K.W."/>
            <person name="Teshima H."/>
            <person name="Bruce D."/>
            <person name="Detter C."/>
            <person name="Tapia R."/>
            <person name="Han S."/>
            <person name="Land M."/>
            <person name="Hauser L."/>
            <person name="Jeffries C.D."/>
            <person name="Han J."/>
            <person name="Pitluck S."/>
            <person name="Nolan M."/>
            <person name="Chen A."/>
            <person name="Huntemann M."/>
            <person name="Mavromatis K."/>
            <person name="Mikhailova N."/>
            <person name="Liolios K."/>
            <person name="Woyke T."/>
            <person name="Lynd L.R."/>
        </authorList>
    </citation>
    <scope>NUCLEOTIDE SEQUENCE [LARGE SCALE GENOMIC DNA]</scope>
    <source>
        <strain evidence="10">DSM 19732 / NBRC 101661 / EBR45</strain>
    </source>
</reference>
<evidence type="ECO:0000256" key="2">
    <source>
        <dbReference type="ARBA" id="ARBA00022670"/>
    </source>
</evidence>
<dbReference type="SUPFAM" id="SSF47781">
    <property type="entry name" value="RuvA domain 2-like"/>
    <property type="match status" value="1"/>
</dbReference>
<dbReference type="InterPro" id="IPR025657">
    <property type="entry name" value="RadC_JAB"/>
</dbReference>